<gene>
    <name evidence="2" type="ORF">DFH07DRAFT_540981</name>
</gene>
<name>A0AAD7K5I1_9AGAR</name>
<keyword evidence="1" id="KW-0812">Transmembrane</keyword>
<protein>
    <submittedName>
        <fullName evidence="2">Uncharacterized protein</fullName>
    </submittedName>
</protein>
<sequence>MALVHPGKLATGHNRYFHSPPVVHCPIFDVGNSANGQAIISFLDPVAEHSAMAVRMHFYYLYYIFFISRHMFLLRDIYFLFHDIYFLIHDIYFSIHNIYFLFHDIYFLFHDIYFLFSRHVFLFHNILKVAQHI</sequence>
<accession>A0AAD7K5I1</accession>
<organism evidence="2 3">
    <name type="scientific">Mycena maculata</name>
    <dbReference type="NCBI Taxonomy" id="230809"/>
    <lineage>
        <taxon>Eukaryota</taxon>
        <taxon>Fungi</taxon>
        <taxon>Dikarya</taxon>
        <taxon>Basidiomycota</taxon>
        <taxon>Agaricomycotina</taxon>
        <taxon>Agaricomycetes</taxon>
        <taxon>Agaricomycetidae</taxon>
        <taxon>Agaricales</taxon>
        <taxon>Marasmiineae</taxon>
        <taxon>Mycenaceae</taxon>
        <taxon>Mycena</taxon>
    </lineage>
</organism>
<proteinExistence type="predicted"/>
<evidence type="ECO:0000256" key="1">
    <source>
        <dbReference type="SAM" id="Phobius"/>
    </source>
</evidence>
<keyword evidence="1" id="KW-0472">Membrane</keyword>
<keyword evidence="3" id="KW-1185">Reference proteome</keyword>
<reference evidence="2" key="1">
    <citation type="submission" date="2023-03" db="EMBL/GenBank/DDBJ databases">
        <title>Massive genome expansion in bonnet fungi (Mycena s.s.) driven by repeated elements and novel gene families across ecological guilds.</title>
        <authorList>
            <consortium name="Lawrence Berkeley National Laboratory"/>
            <person name="Harder C.B."/>
            <person name="Miyauchi S."/>
            <person name="Viragh M."/>
            <person name="Kuo A."/>
            <person name="Thoen E."/>
            <person name="Andreopoulos B."/>
            <person name="Lu D."/>
            <person name="Skrede I."/>
            <person name="Drula E."/>
            <person name="Henrissat B."/>
            <person name="Morin E."/>
            <person name="Kohler A."/>
            <person name="Barry K."/>
            <person name="LaButti K."/>
            <person name="Morin E."/>
            <person name="Salamov A."/>
            <person name="Lipzen A."/>
            <person name="Mereny Z."/>
            <person name="Hegedus B."/>
            <person name="Baldrian P."/>
            <person name="Stursova M."/>
            <person name="Weitz H."/>
            <person name="Taylor A."/>
            <person name="Grigoriev I.V."/>
            <person name="Nagy L.G."/>
            <person name="Martin F."/>
            <person name="Kauserud H."/>
        </authorList>
    </citation>
    <scope>NUCLEOTIDE SEQUENCE</scope>
    <source>
        <strain evidence="2">CBHHK188m</strain>
    </source>
</reference>
<keyword evidence="1" id="KW-1133">Transmembrane helix</keyword>
<dbReference type="AlphaFoldDB" id="A0AAD7K5I1"/>
<dbReference type="Proteomes" id="UP001215280">
    <property type="component" value="Unassembled WGS sequence"/>
</dbReference>
<feature type="transmembrane region" description="Helical" evidence="1">
    <location>
        <begin position="60"/>
        <end position="81"/>
    </location>
</feature>
<dbReference type="EMBL" id="JARJLG010000008">
    <property type="protein sequence ID" value="KAJ7778830.1"/>
    <property type="molecule type" value="Genomic_DNA"/>
</dbReference>
<evidence type="ECO:0000313" key="2">
    <source>
        <dbReference type="EMBL" id="KAJ7778830.1"/>
    </source>
</evidence>
<feature type="transmembrane region" description="Helical" evidence="1">
    <location>
        <begin position="93"/>
        <end position="116"/>
    </location>
</feature>
<evidence type="ECO:0000313" key="3">
    <source>
        <dbReference type="Proteomes" id="UP001215280"/>
    </source>
</evidence>
<comment type="caution">
    <text evidence="2">The sequence shown here is derived from an EMBL/GenBank/DDBJ whole genome shotgun (WGS) entry which is preliminary data.</text>
</comment>